<keyword evidence="2" id="KW-0732">Signal</keyword>
<feature type="chain" id="PRO_5044340084" description="Lipoprotein" evidence="2">
    <location>
        <begin position="31"/>
        <end position="163"/>
    </location>
</feature>
<dbReference type="RefSeq" id="WP_369271903.1">
    <property type="nucleotide sequence ID" value="NZ_CP163432.1"/>
</dbReference>
<feature type="signal peptide" evidence="2">
    <location>
        <begin position="1"/>
        <end position="30"/>
    </location>
</feature>
<accession>A0AB39N0Y1</accession>
<evidence type="ECO:0008006" key="4">
    <source>
        <dbReference type="Google" id="ProtNLM"/>
    </source>
</evidence>
<protein>
    <recommendedName>
        <fullName evidence="4">Lipoprotein</fullName>
    </recommendedName>
</protein>
<dbReference type="EMBL" id="CP163432">
    <property type="protein sequence ID" value="XDQ11677.1"/>
    <property type="molecule type" value="Genomic_DNA"/>
</dbReference>
<sequence length="163" mass="16317">MTYSSLRASRLAGCAVVVSAFLLTSCTASESGADGAANSPSPAPSRPRPAAQPSEKELTEQARAALAAVHNGAMVEAGVARVTDGVHTEPGLSKGKTYRLNLVCAGSGSAQLEFVPAGAGTGTTVPCDESVVQQPITAGKPIRISVDGAEGATGVIAWQIDAL</sequence>
<organism evidence="3">
    <name type="scientific">Streptomyces sp. R11</name>
    <dbReference type="NCBI Taxonomy" id="3238625"/>
    <lineage>
        <taxon>Bacteria</taxon>
        <taxon>Bacillati</taxon>
        <taxon>Actinomycetota</taxon>
        <taxon>Actinomycetes</taxon>
        <taxon>Kitasatosporales</taxon>
        <taxon>Streptomycetaceae</taxon>
        <taxon>Streptomyces</taxon>
    </lineage>
</organism>
<proteinExistence type="predicted"/>
<feature type="region of interest" description="Disordered" evidence="1">
    <location>
        <begin position="30"/>
        <end position="59"/>
    </location>
</feature>
<evidence type="ECO:0000256" key="1">
    <source>
        <dbReference type="SAM" id="MobiDB-lite"/>
    </source>
</evidence>
<reference evidence="3" key="1">
    <citation type="submission" date="2024-07" db="EMBL/GenBank/DDBJ databases">
        <authorList>
            <person name="Yu S.T."/>
        </authorList>
    </citation>
    <scope>NUCLEOTIDE SEQUENCE</scope>
    <source>
        <strain evidence="3">R11</strain>
    </source>
</reference>
<dbReference type="AlphaFoldDB" id="A0AB39N0Y1"/>
<name>A0AB39N0Y1_9ACTN</name>
<evidence type="ECO:0000256" key="2">
    <source>
        <dbReference type="SAM" id="SignalP"/>
    </source>
</evidence>
<feature type="compositionally biased region" description="Low complexity" evidence="1">
    <location>
        <begin position="31"/>
        <end position="40"/>
    </location>
</feature>
<gene>
    <name evidence="3" type="ORF">AB5J55_19390</name>
</gene>
<dbReference type="PROSITE" id="PS51257">
    <property type="entry name" value="PROKAR_LIPOPROTEIN"/>
    <property type="match status" value="1"/>
</dbReference>
<evidence type="ECO:0000313" key="3">
    <source>
        <dbReference type="EMBL" id="XDQ11677.1"/>
    </source>
</evidence>